<dbReference type="Gene3D" id="2.60.40.1180">
    <property type="entry name" value="Golgi alpha-mannosidase II"/>
    <property type="match status" value="1"/>
</dbReference>
<evidence type="ECO:0000256" key="1">
    <source>
        <dbReference type="ARBA" id="ARBA00008061"/>
    </source>
</evidence>
<dbReference type="Pfam" id="PF00128">
    <property type="entry name" value="Alpha-amylase"/>
    <property type="match status" value="1"/>
</dbReference>
<dbReference type="OrthoDB" id="9761875at2"/>
<dbReference type="SUPFAM" id="SSF81296">
    <property type="entry name" value="E set domains"/>
    <property type="match status" value="1"/>
</dbReference>
<protein>
    <submittedName>
        <fullName evidence="3">Glycogen operon protein</fullName>
    </submittedName>
</protein>
<dbReference type="GO" id="GO:0005975">
    <property type="term" value="P:carbohydrate metabolic process"/>
    <property type="evidence" value="ECO:0007669"/>
    <property type="project" value="InterPro"/>
</dbReference>
<sequence>MQVRSGNPTIMGANLIDGVYNFSFANASSNVTLLLFSEKKKHPKYKIKFEEDMRFGDVYSMAISGIDLSSYFYAYEIDKHIFIDPYAKEITDCGCFGKKSREDVYISPICLPEYDWEGDRPLDLDYKDSIFYKLNVRGYTKSKTSKVKEKGTFRGIIEKLPYLKDLGITTIELMPAYEFDEIGRFYQLKEDSILSRYGVDTRFINGEKSSAVNFWGYTRGFYFAPKASFSSRVAGKDYKKGYSSEFKDLVKEAHKAGIEVVMEMFFVKESVSLCLDCVRYWVNEYHIDGVHVYGEETILKAIASDPMLSKTKVLTVFWEGNKGTYKHMANYNNDFQNVVRQLLKGDENQLQSFINVTKNNPTNSAVINYITNNNGFTLTDLVSYDRKHNELNGENNRDGENFNYSWNCGEEGPTKKRKIIDLRLKQIKNALTMVILSAGTPLILAGDEFANSQEGNNNPYCVDSEVSWLTWKETSTAKKIFDWTKTLIDFRKKYAILHQENPLSQTDRLSIGFPDLSYHGNNAWFTPTDNFIRQVGMMYSAAHGEEGVNELIYIAYNMHWEEHELALPKIDSKEGWKIVMCSATKKETATINEEKRTVLLAPRSVAILVGEYKPFKKGIIITPKLDKSNNNKIDDINRSDKTN</sequence>
<dbReference type="SUPFAM" id="SSF51445">
    <property type="entry name" value="(Trans)glycosidases"/>
    <property type="match status" value="1"/>
</dbReference>
<dbReference type="InterPro" id="IPR013780">
    <property type="entry name" value="Glyco_hydro_b"/>
</dbReference>
<gene>
    <name evidence="3" type="ORF">SAMN05216544_0667</name>
</gene>
<keyword evidence="4" id="KW-1185">Reference proteome</keyword>
<dbReference type="InterPro" id="IPR006047">
    <property type="entry name" value="GH13_cat_dom"/>
</dbReference>
<dbReference type="InterPro" id="IPR014756">
    <property type="entry name" value="Ig_E-set"/>
</dbReference>
<dbReference type="Gene3D" id="2.60.40.10">
    <property type="entry name" value="Immunoglobulins"/>
    <property type="match status" value="1"/>
</dbReference>
<dbReference type="Proteomes" id="UP000187651">
    <property type="component" value="Unassembled WGS sequence"/>
</dbReference>
<reference evidence="4" key="1">
    <citation type="submission" date="2016-10" db="EMBL/GenBank/DDBJ databases">
        <authorList>
            <person name="Varghese N."/>
            <person name="Submissions S."/>
        </authorList>
    </citation>
    <scope>NUCLEOTIDE SEQUENCE [LARGE SCALE GENOMIC DNA]</scope>
    <source>
        <strain evidence="4">M83</strain>
    </source>
</reference>
<evidence type="ECO:0000259" key="2">
    <source>
        <dbReference type="SMART" id="SM00642"/>
    </source>
</evidence>
<evidence type="ECO:0000313" key="4">
    <source>
        <dbReference type="Proteomes" id="UP000187651"/>
    </source>
</evidence>
<dbReference type="InterPro" id="IPR017853">
    <property type="entry name" value="GH"/>
</dbReference>
<dbReference type="InterPro" id="IPR013783">
    <property type="entry name" value="Ig-like_fold"/>
</dbReference>
<dbReference type="AlphaFoldDB" id="A0A1G9U8J9"/>
<dbReference type="Gene3D" id="3.20.20.80">
    <property type="entry name" value="Glycosidases"/>
    <property type="match status" value="2"/>
</dbReference>
<name>A0A1G9U8J9_9FIRM</name>
<organism evidence="3 4">
    <name type="scientific">Lachnospira pectinoschiza</name>
    <dbReference type="NCBI Taxonomy" id="28052"/>
    <lineage>
        <taxon>Bacteria</taxon>
        <taxon>Bacillati</taxon>
        <taxon>Bacillota</taxon>
        <taxon>Clostridia</taxon>
        <taxon>Lachnospirales</taxon>
        <taxon>Lachnospiraceae</taxon>
        <taxon>Lachnospira</taxon>
    </lineage>
</organism>
<evidence type="ECO:0000313" key="3">
    <source>
        <dbReference type="EMBL" id="SDM56299.1"/>
    </source>
</evidence>
<accession>A0A1G9U8J9</accession>
<dbReference type="RefSeq" id="WP_074520901.1">
    <property type="nucleotide sequence ID" value="NZ_FNHZ01000001.1"/>
</dbReference>
<dbReference type="EMBL" id="FNHZ01000001">
    <property type="protein sequence ID" value="SDM56299.1"/>
    <property type="molecule type" value="Genomic_DNA"/>
</dbReference>
<dbReference type="PANTHER" id="PTHR43002">
    <property type="entry name" value="GLYCOGEN DEBRANCHING ENZYME"/>
    <property type="match status" value="1"/>
</dbReference>
<feature type="domain" description="Glycosyl hydrolase family 13 catalytic" evidence="2">
    <location>
        <begin position="129"/>
        <end position="491"/>
    </location>
</feature>
<comment type="similarity">
    <text evidence="1">Belongs to the glycosyl hydrolase 13 family.</text>
</comment>
<dbReference type="SUPFAM" id="SSF51011">
    <property type="entry name" value="Glycosyl hydrolase domain"/>
    <property type="match status" value="1"/>
</dbReference>
<proteinExistence type="inferred from homology"/>
<dbReference type="SMART" id="SM00642">
    <property type="entry name" value="Aamy"/>
    <property type="match status" value="1"/>
</dbReference>